<keyword evidence="3" id="KW-1185">Reference proteome</keyword>
<evidence type="ECO:0000256" key="1">
    <source>
        <dbReference type="SAM" id="Phobius"/>
    </source>
</evidence>
<organism evidence="2 3">
    <name type="scientific">Microbulbifer yueqingensis</name>
    <dbReference type="NCBI Taxonomy" id="658219"/>
    <lineage>
        <taxon>Bacteria</taxon>
        <taxon>Pseudomonadati</taxon>
        <taxon>Pseudomonadota</taxon>
        <taxon>Gammaproteobacteria</taxon>
        <taxon>Cellvibrionales</taxon>
        <taxon>Microbulbiferaceae</taxon>
        <taxon>Microbulbifer</taxon>
    </lineage>
</organism>
<dbReference type="EMBL" id="FNFH01000001">
    <property type="protein sequence ID" value="SDJ67326.1"/>
    <property type="molecule type" value="Genomic_DNA"/>
</dbReference>
<name>A0A1G8VMN4_9GAMM</name>
<proteinExistence type="predicted"/>
<dbReference type="STRING" id="658219.SAMN05216212_0644"/>
<dbReference type="AlphaFoldDB" id="A0A1G8VMN4"/>
<dbReference type="Proteomes" id="UP000199305">
    <property type="component" value="Unassembled WGS sequence"/>
</dbReference>
<sequence length="137" mass="15096">MGVPRIDSDWSAHTRLQSRWREASRFNPEKRAASRTKIALLVIALVMACPLVVLAQGGSASGQLKILLRIPITVKVVSGKLKRLGRRLCFTGIPRRGVTVEVEYADGRHQAHEAGRHAGCFTVSSRREIRSVTIIAT</sequence>
<gene>
    <name evidence="2" type="ORF">SAMN05216212_0644</name>
</gene>
<keyword evidence="1" id="KW-1133">Transmembrane helix</keyword>
<protein>
    <submittedName>
        <fullName evidence="2">Uncharacterized protein</fullName>
    </submittedName>
</protein>
<reference evidence="3" key="1">
    <citation type="submission" date="2016-10" db="EMBL/GenBank/DDBJ databases">
        <authorList>
            <person name="Varghese N."/>
            <person name="Submissions S."/>
        </authorList>
    </citation>
    <scope>NUCLEOTIDE SEQUENCE [LARGE SCALE GENOMIC DNA]</scope>
    <source>
        <strain evidence="3">CGMCC 1.10658</strain>
    </source>
</reference>
<evidence type="ECO:0000313" key="3">
    <source>
        <dbReference type="Proteomes" id="UP000199305"/>
    </source>
</evidence>
<keyword evidence="1" id="KW-0812">Transmembrane</keyword>
<keyword evidence="1" id="KW-0472">Membrane</keyword>
<accession>A0A1G8VMN4</accession>
<evidence type="ECO:0000313" key="2">
    <source>
        <dbReference type="EMBL" id="SDJ67326.1"/>
    </source>
</evidence>
<feature type="transmembrane region" description="Helical" evidence="1">
    <location>
        <begin position="38"/>
        <end position="58"/>
    </location>
</feature>